<dbReference type="OrthoDB" id="7446267at2"/>
<proteinExistence type="inferred from homology"/>
<dbReference type="Pfam" id="PF00866">
    <property type="entry name" value="Ring_hydroxyl_B"/>
    <property type="match status" value="1"/>
</dbReference>
<dbReference type="InterPro" id="IPR017641">
    <property type="entry name" value="Benzo_1-2-diOase_ssu"/>
</dbReference>
<name>A0A0D0J492_AGRTU</name>
<dbReference type="NCBIfam" id="TIGR03232">
    <property type="entry name" value="benzo_1_2_benB"/>
    <property type="match status" value="1"/>
</dbReference>
<gene>
    <name evidence="3" type="ORF">RU07_17455</name>
</gene>
<evidence type="ECO:0000256" key="2">
    <source>
        <dbReference type="ARBA" id="ARBA00023002"/>
    </source>
</evidence>
<organism evidence="3 4">
    <name type="scientific">Agrobacterium tumefaciens</name>
    <dbReference type="NCBI Taxonomy" id="358"/>
    <lineage>
        <taxon>Bacteria</taxon>
        <taxon>Pseudomonadati</taxon>
        <taxon>Pseudomonadota</taxon>
        <taxon>Alphaproteobacteria</taxon>
        <taxon>Hyphomicrobiales</taxon>
        <taxon>Rhizobiaceae</taxon>
        <taxon>Rhizobium/Agrobacterium group</taxon>
        <taxon>Agrobacterium</taxon>
        <taxon>Agrobacterium tumefaciens complex</taxon>
    </lineage>
</organism>
<dbReference type="SUPFAM" id="SSF54427">
    <property type="entry name" value="NTF2-like"/>
    <property type="match status" value="1"/>
</dbReference>
<keyword evidence="2" id="KW-0560">Oxidoreductase</keyword>
<evidence type="ECO:0000256" key="1">
    <source>
        <dbReference type="ARBA" id="ARBA00009570"/>
    </source>
</evidence>
<dbReference type="GO" id="GO:0051213">
    <property type="term" value="F:dioxygenase activity"/>
    <property type="evidence" value="ECO:0007669"/>
    <property type="project" value="UniProtKB-KW"/>
</dbReference>
<dbReference type="GO" id="GO:0019380">
    <property type="term" value="P:3-phenylpropionate catabolic process"/>
    <property type="evidence" value="ECO:0007669"/>
    <property type="project" value="TreeGrafter"/>
</dbReference>
<dbReference type="EMBL" id="JXQV01000021">
    <property type="protein sequence ID" value="KIQ00343.1"/>
    <property type="molecule type" value="Genomic_DNA"/>
</dbReference>
<reference evidence="3 4" key="1">
    <citation type="submission" date="2014-12" db="EMBL/GenBank/DDBJ databases">
        <title>16Stimator: statistical estimation of ribosomal gene copy numbers from draft genome assemblies.</title>
        <authorList>
            <person name="Perisin M.A."/>
            <person name="Vetter M."/>
            <person name="Gilbert J.A."/>
            <person name="Bergelson J."/>
        </authorList>
    </citation>
    <scope>NUCLEOTIDE SEQUENCE [LARGE SCALE GENOMIC DNA]</scope>
    <source>
        <strain evidence="3 4">MEJ076</strain>
    </source>
</reference>
<evidence type="ECO:0000313" key="3">
    <source>
        <dbReference type="EMBL" id="KIQ00343.1"/>
    </source>
</evidence>
<sequence>MTISRQEVEDFLYREARYLDDRDWDSWLALYAPHVDFWMPAWDDDDRLTENPQTEISLMYYPSKQGLEDRIFRIRTDRSSATSLPEPRTLHHISNVEILSQTPEKLEIRFNWMTQNFRYKTTDTHYGTNFYTLDVSGGQMLIASKKIVLVNDYIHHVIDIYHV</sequence>
<dbReference type="InterPro" id="IPR032710">
    <property type="entry name" value="NTF2-like_dom_sf"/>
</dbReference>
<dbReference type="AlphaFoldDB" id="A0A0D0J492"/>
<dbReference type="InterPro" id="IPR000391">
    <property type="entry name" value="Rng_hydr_dOase-bsu"/>
</dbReference>
<comment type="caution">
    <text evidence="3">The sequence shown here is derived from an EMBL/GenBank/DDBJ whole genome shotgun (WGS) entry which is preliminary data.</text>
</comment>
<dbReference type="PANTHER" id="PTHR41534:SF1">
    <property type="entry name" value="BLR3401 PROTEIN"/>
    <property type="match status" value="1"/>
</dbReference>
<evidence type="ECO:0000313" key="4">
    <source>
        <dbReference type="Proteomes" id="UP000035017"/>
    </source>
</evidence>
<dbReference type="Gene3D" id="3.10.450.50">
    <property type="match status" value="1"/>
</dbReference>
<dbReference type="CDD" id="cd00667">
    <property type="entry name" value="ring_hydroxylating_dioxygenases_beta"/>
    <property type="match status" value="1"/>
</dbReference>
<protein>
    <submittedName>
        <fullName evidence="3">Benzene 1,2-dioxygenase</fullName>
    </submittedName>
</protein>
<comment type="similarity">
    <text evidence="1">Belongs to the bacterial ring-hydroxylating dioxygenase beta subunit family.</text>
</comment>
<accession>A0A0D0J492</accession>
<dbReference type="Proteomes" id="UP000035017">
    <property type="component" value="Unassembled WGS sequence"/>
</dbReference>
<keyword evidence="3" id="KW-0223">Dioxygenase</keyword>
<dbReference type="PANTHER" id="PTHR41534">
    <property type="entry name" value="BLR3401 PROTEIN"/>
    <property type="match status" value="1"/>
</dbReference>